<protein>
    <submittedName>
        <fullName evidence="7">Iron complex transport system ATP-binding protein</fullName>
    </submittedName>
</protein>
<dbReference type="Pfam" id="PF00005">
    <property type="entry name" value="ABC_tran"/>
    <property type="match status" value="1"/>
</dbReference>
<evidence type="ECO:0000256" key="2">
    <source>
        <dbReference type="ARBA" id="ARBA00022741"/>
    </source>
</evidence>
<dbReference type="PROSITE" id="PS50893">
    <property type="entry name" value="ABC_TRANSPORTER_2"/>
    <property type="match status" value="1"/>
</dbReference>
<organism evidence="7 8">
    <name type="scientific">Sphingomonas aurantiaca</name>
    <dbReference type="NCBI Taxonomy" id="185949"/>
    <lineage>
        <taxon>Bacteria</taxon>
        <taxon>Pseudomonadati</taxon>
        <taxon>Pseudomonadota</taxon>
        <taxon>Alphaproteobacteria</taxon>
        <taxon>Sphingomonadales</taxon>
        <taxon>Sphingomonadaceae</taxon>
        <taxon>Sphingomonas</taxon>
    </lineage>
</organism>
<dbReference type="Proteomes" id="UP000244189">
    <property type="component" value="Unassembled WGS sequence"/>
</dbReference>
<proteinExistence type="predicted"/>
<feature type="domain" description="ABC transporter" evidence="6">
    <location>
        <begin position="3"/>
        <end position="238"/>
    </location>
</feature>
<dbReference type="PROSITE" id="PS00211">
    <property type="entry name" value="ABC_TRANSPORTER_1"/>
    <property type="match status" value="1"/>
</dbReference>
<gene>
    <name evidence="7" type="ORF">C8J26_0761</name>
</gene>
<keyword evidence="2" id="KW-0547">Nucleotide-binding</keyword>
<dbReference type="GO" id="GO:0005524">
    <property type="term" value="F:ATP binding"/>
    <property type="evidence" value="ECO:0007669"/>
    <property type="project" value="UniProtKB-KW"/>
</dbReference>
<accession>A0A2T5GT28</accession>
<keyword evidence="4" id="KW-1278">Translocase</keyword>
<evidence type="ECO:0000313" key="7">
    <source>
        <dbReference type="EMBL" id="PTQ62480.1"/>
    </source>
</evidence>
<dbReference type="Gene3D" id="3.40.50.300">
    <property type="entry name" value="P-loop containing nucleotide triphosphate hydrolases"/>
    <property type="match status" value="1"/>
</dbReference>
<dbReference type="RefSeq" id="WP_107956740.1">
    <property type="nucleotide sequence ID" value="NZ_QAOG01000001.1"/>
</dbReference>
<dbReference type="SUPFAM" id="SSF52540">
    <property type="entry name" value="P-loop containing nucleoside triphosphate hydrolases"/>
    <property type="match status" value="1"/>
</dbReference>
<dbReference type="InterPro" id="IPR017871">
    <property type="entry name" value="ABC_transporter-like_CS"/>
</dbReference>
<dbReference type="InterPro" id="IPR003593">
    <property type="entry name" value="AAA+_ATPase"/>
</dbReference>
<name>A0A2T5GT28_9SPHN</name>
<comment type="caution">
    <text evidence="7">The sequence shown here is derived from an EMBL/GenBank/DDBJ whole genome shotgun (WGS) entry which is preliminary data.</text>
</comment>
<dbReference type="PANTHER" id="PTHR42794:SF1">
    <property type="entry name" value="HEMIN IMPORT ATP-BINDING PROTEIN HMUV"/>
    <property type="match status" value="1"/>
</dbReference>
<evidence type="ECO:0000313" key="8">
    <source>
        <dbReference type="Proteomes" id="UP000244189"/>
    </source>
</evidence>
<dbReference type="SMART" id="SM00382">
    <property type="entry name" value="AAA"/>
    <property type="match status" value="1"/>
</dbReference>
<evidence type="ECO:0000259" key="6">
    <source>
        <dbReference type="PROSITE" id="PS50893"/>
    </source>
</evidence>
<dbReference type="AlphaFoldDB" id="A0A2T5GT28"/>
<keyword evidence="3 7" id="KW-0067">ATP-binding</keyword>
<keyword evidence="8" id="KW-1185">Reference proteome</keyword>
<keyword evidence="1" id="KW-0813">Transport</keyword>
<evidence type="ECO:0000256" key="4">
    <source>
        <dbReference type="ARBA" id="ARBA00022967"/>
    </source>
</evidence>
<dbReference type="InterPro" id="IPR027417">
    <property type="entry name" value="P-loop_NTPase"/>
</dbReference>
<evidence type="ECO:0000256" key="1">
    <source>
        <dbReference type="ARBA" id="ARBA00022448"/>
    </source>
</evidence>
<comment type="function">
    <text evidence="5">Part of the ABC transporter complex HmuTUV involved in hemin import. Responsible for energy coupling to the transport system.</text>
</comment>
<dbReference type="PANTHER" id="PTHR42794">
    <property type="entry name" value="HEMIN IMPORT ATP-BINDING PROTEIN HMUV"/>
    <property type="match status" value="1"/>
</dbReference>
<reference evidence="7 8" key="1">
    <citation type="submission" date="2018-04" db="EMBL/GenBank/DDBJ databases">
        <title>Genomic Encyclopedia of Type Strains, Phase III (KMG-III): the genomes of soil and plant-associated and newly described type strains.</title>
        <authorList>
            <person name="Whitman W."/>
        </authorList>
    </citation>
    <scope>NUCLEOTIDE SEQUENCE [LARGE SCALE GENOMIC DNA]</scope>
    <source>
        <strain evidence="7 8">MA101b</strain>
    </source>
</reference>
<dbReference type="EMBL" id="QAOG01000001">
    <property type="protein sequence ID" value="PTQ62480.1"/>
    <property type="molecule type" value="Genomic_DNA"/>
</dbReference>
<evidence type="ECO:0000256" key="3">
    <source>
        <dbReference type="ARBA" id="ARBA00022840"/>
    </source>
</evidence>
<evidence type="ECO:0000256" key="5">
    <source>
        <dbReference type="ARBA" id="ARBA00037066"/>
    </source>
</evidence>
<dbReference type="GO" id="GO:0016887">
    <property type="term" value="F:ATP hydrolysis activity"/>
    <property type="evidence" value="ECO:0007669"/>
    <property type="project" value="InterPro"/>
</dbReference>
<dbReference type="InterPro" id="IPR003439">
    <property type="entry name" value="ABC_transporter-like_ATP-bd"/>
</dbReference>
<sequence>MDLIVDALSVKLGKRIVLHDASAHLRPGRVTAILGPNGAGKSTLVKAAAALVGRAGGCVRLDAQDVATMDPRVRARAIGYLPQDATVHWNIVARDVVALGRLPHLGAHAAPSPEDRAAVDRAMHDTETTHLADRPVGELSGGERARVLLARVFAGEPRWLLADEPLASLDPAHQIDLLARLRTYAAGGAGVAIVLHDLVQAQRAADDALLIAEGRVVAFGPVAEVMTADTLARVFGVRVAPLDDVSGLGEGGGTRRLLVPVGRIDAA</sequence>